<gene>
    <name evidence="1" type="ORF">LIER_10156</name>
</gene>
<accession>A0AAV3PIF3</accession>
<name>A0AAV3PIF3_LITER</name>
<proteinExistence type="predicted"/>
<dbReference type="Proteomes" id="UP001454036">
    <property type="component" value="Unassembled WGS sequence"/>
</dbReference>
<evidence type="ECO:0000313" key="2">
    <source>
        <dbReference type="Proteomes" id="UP001454036"/>
    </source>
</evidence>
<keyword evidence="2" id="KW-1185">Reference proteome</keyword>
<sequence length="134" mass="14699">MTRMSYGHSASKLVCLLKMFSTIGQLLDRFRHNKACTVFSHLGAQRAIGNDSIEVVCLAAAEVIDLARNAPKVHRSDSSLEKRMAKGGLRSGPSSKLRVLHYTLVRESCYTIARSNNVGSGWHGFIGRCSDCTN</sequence>
<protein>
    <submittedName>
        <fullName evidence="1">Uncharacterized protein</fullName>
    </submittedName>
</protein>
<dbReference type="EMBL" id="BAABME010001786">
    <property type="protein sequence ID" value="GAA0151434.1"/>
    <property type="molecule type" value="Genomic_DNA"/>
</dbReference>
<reference evidence="1 2" key="1">
    <citation type="submission" date="2024-01" db="EMBL/GenBank/DDBJ databases">
        <title>The complete chloroplast genome sequence of Lithospermum erythrorhizon: insights into the phylogenetic relationship among Boraginaceae species and the maternal lineages of purple gromwells.</title>
        <authorList>
            <person name="Okada T."/>
            <person name="Watanabe K."/>
        </authorList>
    </citation>
    <scope>NUCLEOTIDE SEQUENCE [LARGE SCALE GENOMIC DNA]</scope>
</reference>
<organism evidence="1 2">
    <name type="scientific">Lithospermum erythrorhizon</name>
    <name type="common">Purple gromwell</name>
    <name type="synonym">Lithospermum officinale var. erythrorhizon</name>
    <dbReference type="NCBI Taxonomy" id="34254"/>
    <lineage>
        <taxon>Eukaryota</taxon>
        <taxon>Viridiplantae</taxon>
        <taxon>Streptophyta</taxon>
        <taxon>Embryophyta</taxon>
        <taxon>Tracheophyta</taxon>
        <taxon>Spermatophyta</taxon>
        <taxon>Magnoliopsida</taxon>
        <taxon>eudicotyledons</taxon>
        <taxon>Gunneridae</taxon>
        <taxon>Pentapetalae</taxon>
        <taxon>asterids</taxon>
        <taxon>lamiids</taxon>
        <taxon>Boraginales</taxon>
        <taxon>Boraginaceae</taxon>
        <taxon>Boraginoideae</taxon>
        <taxon>Lithospermeae</taxon>
        <taxon>Lithospermum</taxon>
    </lineage>
</organism>
<comment type="caution">
    <text evidence="1">The sequence shown here is derived from an EMBL/GenBank/DDBJ whole genome shotgun (WGS) entry which is preliminary data.</text>
</comment>
<dbReference type="AlphaFoldDB" id="A0AAV3PIF3"/>
<evidence type="ECO:0000313" key="1">
    <source>
        <dbReference type="EMBL" id="GAA0151434.1"/>
    </source>
</evidence>